<dbReference type="eggNOG" id="COG1611">
    <property type="taxonomic scope" value="Bacteria"/>
</dbReference>
<gene>
    <name evidence="1" type="ordered locus">Dalk_4361</name>
</gene>
<proteinExistence type="predicted"/>
<dbReference type="Pfam" id="PF18306">
    <property type="entry name" value="LDcluster4"/>
    <property type="match status" value="1"/>
</dbReference>
<dbReference type="NCBIfam" id="TIGR00725">
    <property type="entry name" value="TIGR00725 family protein"/>
    <property type="match status" value="1"/>
</dbReference>
<dbReference type="GO" id="GO:0005829">
    <property type="term" value="C:cytosol"/>
    <property type="evidence" value="ECO:0007669"/>
    <property type="project" value="TreeGrafter"/>
</dbReference>
<dbReference type="HOGENOM" id="CLU_107614_2_1_7"/>
<evidence type="ECO:0000313" key="2">
    <source>
        <dbReference type="Proteomes" id="UP000000739"/>
    </source>
</evidence>
<name>B8FN71_DESAL</name>
<dbReference type="RefSeq" id="WP_015949086.1">
    <property type="nucleotide sequence ID" value="NC_011768.1"/>
</dbReference>
<keyword evidence="2" id="KW-1185">Reference proteome</keyword>
<dbReference type="KEGG" id="dal:Dalk_4361"/>
<dbReference type="AlphaFoldDB" id="B8FN71"/>
<organism evidence="1 2">
    <name type="scientific">Desulfatibacillum aliphaticivorans</name>
    <dbReference type="NCBI Taxonomy" id="218208"/>
    <lineage>
        <taxon>Bacteria</taxon>
        <taxon>Pseudomonadati</taxon>
        <taxon>Thermodesulfobacteriota</taxon>
        <taxon>Desulfobacteria</taxon>
        <taxon>Desulfobacterales</taxon>
        <taxon>Desulfatibacillaceae</taxon>
        <taxon>Desulfatibacillum</taxon>
    </lineage>
</organism>
<protein>
    <submittedName>
        <fullName evidence="1">Predicted Rossmann fold nucleotide-binding protein</fullName>
    </submittedName>
</protein>
<dbReference type="InterPro" id="IPR005268">
    <property type="entry name" value="CHP00725"/>
</dbReference>
<dbReference type="PANTHER" id="PTHR43393">
    <property type="entry name" value="CYTOKININ RIBOSIDE 5'-MONOPHOSPHATE PHOSPHORIBOHYDROLASE"/>
    <property type="match status" value="1"/>
</dbReference>
<dbReference type="Proteomes" id="UP000000739">
    <property type="component" value="Chromosome"/>
</dbReference>
<accession>B8FN71</accession>
<dbReference type="Gene3D" id="3.40.50.450">
    <property type="match status" value="1"/>
</dbReference>
<reference evidence="1 2" key="1">
    <citation type="journal article" date="2012" name="Environ. Microbiol.">
        <title>The genome sequence of Desulfatibacillum alkenivorans AK-01: a blueprint for anaerobic alkane oxidation.</title>
        <authorList>
            <person name="Callaghan A.V."/>
            <person name="Morris B.E."/>
            <person name="Pereira I.A."/>
            <person name="McInerney M.J."/>
            <person name="Austin R.N."/>
            <person name="Groves J.T."/>
            <person name="Kukor J.J."/>
            <person name="Suflita J.M."/>
            <person name="Young L.Y."/>
            <person name="Zylstra G.J."/>
            <person name="Wawrik B."/>
        </authorList>
    </citation>
    <scope>NUCLEOTIDE SEQUENCE [LARGE SCALE GENOMIC DNA]</scope>
    <source>
        <strain evidence="1 2">AK-01</strain>
    </source>
</reference>
<dbReference type="EMBL" id="CP001322">
    <property type="protein sequence ID" value="ACL06040.1"/>
    <property type="molecule type" value="Genomic_DNA"/>
</dbReference>
<sequence>MIIIGVMGGGSATDNSEAQAYKLGKLIAREGWALLNGGRAAGVMDASAKGAKDAGGLTIGVLPDTDASQTSQYIDIPILTGMNAARNYINVLSSQVVVACPGAAGTLSEIALAMKSQRPVICMGWDPGPVVANMAKTGMFVLVENPEEAITEIKRLLRDLP</sequence>
<dbReference type="SUPFAM" id="SSF102405">
    <property type="entry name" value="MCP/YpsA-like"/>
    <property type="match status" value="1"/>
</dbReference>
<evidence type="ECO:0000313" key="1">
    <source>
        <dbReference type="EMBL" id="ACL06040.1"/>
    </source>
</evidence>
<dbReference type="PANTHER" id="PTHR43393:SF3">
    <property type="entry name" value="LYSINE DECARBOXYLASE-LIKE PROTEIN"/>
    <property type="match status" value="1"/>
</dbReference>
<dbReference type="InterPro" id="IPR041164">
    <property type="entry name" value="LDcluster4"/>
</dbReference>
<dbReference type="InterPro" id="IPR052341">
    <property type="entry name" value="LOG_family_nucleotidases"/>
</dbReference>